<evidence type="ECO:0000256" key="4">
    <source>
        <dbReference type="ARBA" id="ARBA00023027"/>
    </source>
</evidence>
<keyword evidence="1" id="KW-0479">Metal-binding</keyword>
<keyword evidence="3 8" id="KW-0560">Oxidoreductase</keyword>
<feature type="domain" description="Aldehyde dehydrogenase" evidence="9">
    <location>
        <begin position="16"/>
        <end position="476"/>
    </location>
</feature>
<dbReference type="InterPro" id="IPR016161">
    <property type="entry name" value="Ald_DH/histidinol_DH"/>
</dbReference>
<evidence type="ECO:0000259" key="9">
    <source>
        <dbReference type="Pfam" id="PF00171"/>
    </source>
</evidence>
<evidence type="ECO:0000256" key="5">
    <source>
        <dbReference type="ARBA" id="ARBA00023097"/>
    </source>
</evidence>
<dbReference type="NCBIfam" id="TIGR01804">
    <property type="entry name" value="BADH"/>
    <property type="match status" value="1"/>
</dbReference>
<comment type="similarity">
    <text evidence="8">Belongs to the aldehyde dehydrogenase family.</text>
</comment>
<dbReference type="Gene3D" id="3.40.309.10">
    <property type="entry name" value="Aldehyde Dehydrogenase, Chain A, domain 2"/>
    <property type="match status" value="1"/>
</dbReference>
<keyword evidence="4" id="KW-0520">NAD</keyword>
<evidence type="ECO:0000256" key="1">
    <source>
        <dbReference type="ARBA" id="ARBA00022723"/>
    </source>
</evidence>
<evidence type="ECO:0000313" key="10">
    <source>
        <dbReference type="EMBL" id="MFA0791691.1"/>
    </source>
</evidence>
<dbReference type="InterPro" id="IPR029510">
    <property type="entry name" value="Ald_DH_CS_GLU"/>
</dbReference>
<organism evidence="10 11">
    <name type="scientific">Microbulbifer echini</name>
    <dbReference type="NCBI Taxonomy" id="1529067"/>
    <lineage>
        <taxon>Bacteria</taxon>
        <taxon>Pseudomonadati</taxon>
        <taxon>Pseudomonadota</taxon>
        <taxon>Gammaproteobacteria</taxon>
        <taxon>Cellvibrionales</taxon>
        <taxon>Microbulbiferaceae</taxon>
        <taxon>Microbulbifer</taxon>
    </lineage>
</organism>
<dbReference type="RefSeq" id="WP_299586938.1">
    <property type="nucleotide sequence ID" value="NZ_JBGMEL010000014.1"/>
</dbReference>
<dbReference type="Pfam" id="PF00171">
    <property type="entry name" value="Aldedh"/>
    <property type="match status" value="1"/>
</dbReference>
<dbReference type="PANTHER" id="PTHR11699">
    <property type="entry name" value="ALDEHYDE DEHYDROGENASE-RELATED"/>
    <property type="match status" value="1"/>
</dbReference>
<evidence type="ECO:0000313" key="11">
    <source>
        <dbReference type="Proteomes" id="UP001569414"/>
    </source>
</evidence>
<gene>
    <name evidence="10" type="primary">betB</name>
    <name evidence="10" type="ORF">ACCI51_14135</name>
</gene>
<dbReference type="InterPro" id="IPR015590">
    <property type="entry name" value="Aldehyde_DH_dom"/>
</dbReference>
<reference evidence="10 11" key="1">
    <citation type="submission" date="2024-08" db="EMBL/GenBank/DDBJ databases">
        <authorList>
            <person name="Ishaq N."/>
        </authorList>
    </citation>
    <scope>NUCLEOTIDE SEQUENCE [LARGE SCALE GENOMIC DNA]</scope>
    <source>
        <strain evidence="10 11">JCM 30400</strain>
    </source>
</reference>
<keyword evidence="11" id="KW-1185">Reference proteome</keyword>
<protein>
    <recommendedName>
        <fullName evidence="6">Betaine-aldehyde dehydrogenase</fullName>
        <ecNumber evidence="6">1.2.1.8</ecNumber>
    </recommendedName>
</protein>
<dbReference type="InterPro" id="IPR016162">
    <property type="entry name" value="Ald_DH_N"/>
</dbReference>
<dbReference type="EMBL" id="JBGMEL010000014">
    <property type="protein sequence ID" value="MFA0791691.1"/>
    <property type="molecule type" value="Genomic_DNA"/>
</dbReference>
<dbReference type="Proteomes" id="UP001569414">
    <property type="component" value="Unassembled WGS sequence"/>
</dbReference>
<evidence type="ECO:0000256" key="2">
    <source>
        <dbReference type="ARBA" id="ARBA00022958"/>
    </source>
</evidence>
<evidence type="ECO:0000256" key="7">
    <source>
        <dbReference type="PROSITE-ProRule" id="PRU10007"/>
    </source>
</evidence>
<dbReference type="Gene3D" id="3.40.605.10">
    <property type="entry name" value="Aldehyde Dehydrogenase, Chain A, domain 1"/>
    <property type="match status" value="1"/>
</dbReference>
<keyword evidence="2" id="KW-0630">Potassium</keyword>
<dbReference type="NCBIfam" id="NF009725">
    <property type="entry name" value="PRK13252.1"/>
    <property type="match status" value="1"/>
</dbReference>
<dbReference type="CDD" id="cd07090">
    <property type="entry name" value="ALDH_F9_TMBADH"/>
    <property type="match status" value="1"/>
</dbReference>
<dbReference type="PROSITE" id="PS00687">
    <property type="entry name" value="ALDEHYDE_DEHYDR_GLU"/>
    <property type="match status" value="1"/>
</dbReference>
<dbReference type="SUPFAM" id="SSF53720">
    <property type="entry name" value="ALDH-like"/>
    <property type="match status" value="1"/>
</dbReference>
<dbReference type="EC" id="1.2.1.8" evidence="6"/>
<dbReference type="InterPro" id="IPR011264">
    <property type="entry name" value="BADH"/>
</dbReference>
<keyword evidence="5" id="KW-0558">Oxidation</keyword>
<dbReference type="InterPro" id="IPR016160">
    <property type="entry name" value="Ald_DH_CS_CYS"/>
</dbReference>
<sequence>MSLEKEQSFVDGRYLANESGECFDVFNPATNEVSYQVEQADEKVLAETIESAKRGFAQWSAMAPIERSRILLKAVALLRERNDELAAIEVADTGKPWQEASVVDVVTGADSIEFFAGLAAGIEGNQQQVGEDFYYTRREPLGVCAGIGAWNYPLQIACWKAAPALACGNAMIFKPSEETPKGALKLAEIFIEAGMPPGVFNVIQGDGAVGAWLTNHPDIAKVSFTGEVGTGKKVMAAAASNLKEVTMELGGKSPLVIFDDADLEQAVSAAMLGNFYTQGEICTNGTRVFVHRNIHEQFLARLKERTEQNIIAGDPMHPDTNFGALISAKHQQLVMDYINQGKKEGATLLCGGHTLSPENAPNGYFVAPTVFTDCRDDMTICREEIFGPVMSVLVFDEEDEVIRRANDTRLGLAAGVFTRDITRAHRVIHQMQAGICWINAYGASPAEMPVGGYKLSGVGRENGLATLNHYTQIKAVYVGLAPLESPF</sequence>
<evidence type="ECO:0000256" key="8">
    <source>
        <dbReference type="RuleBase" id="RU003345"/>
    </source>
</evidence>
<name>A0ABV4NQL4_9GAMM</name>
<accession>A0ABV4NQL4</accession>
<dbReference type="GO" id="GO:0008802">
    <property type="term" value="F:betaine-aldehyde dehydrogenase (NAD+) activity"/>
    <property type="evidence" value="ECO:0007669"/>
    <property type="project" value="UniProtKB-EC"/>
</dbReference>
<comment type="caution">
    <text evidence="10">The sequence shown here is derived from an EMBL/GenBank/DDBJ whole genome shotgun (WGS) entry which is preliminary data.</text>
</comment>
<evidence type="ECO:0000256" key="6">
    <source>
        <dbReference type="NCBIfam" id="TIGR01804"/>
    </source>
</evidence>
<evidence type="ECO:0000256" key="3">
    <source>
        <dbReference type="ARBA" id="ARBA00023002"/>
    </source>
</evidence>
<feature type="active site" evidence="7">
    <location>
        <position position="248"/>
    </location>
</feature>
<dbReference type="InterPro" id="IPR016163">
    <property type="entry name" value="Ald_DH_C"/>
</dbReference>
<dbReference type="PROSITE" id="PS00070">
    <property type="entry name" value="ALDEHYDE_DEHYDR_CYS"/>
    <property type="match status" value="1"/>
</dbReference>
<proteinExistence type="inferred from homology"/>